<name>A0A290N0K1_CAUVI</name>
<evidence type="ECO:0000313" key="2">
    <source>
        <dbReference type="Proteomes" id="UP000217311"/>
    </source>
</evidence>
<dbReference type="SUPFAM" id="SSF50118">
    <property type="entry name" value="Cell growth inhibitor/plasmid maintenance toxic component"/>
    <property type="match status" value="1"/>
</dbReference>
<sequence>MHDKPPKPPLLLKSVPRFGQVYWCDFAISNVLPEFDDVHPAVVIRSGHKLDRPHLVVPMTTVDHTGDVYAHALTRNPNPKKPNLPSWVVCHHIYTVASERLRPMTDIYGHPRFPVLGDGDMHEIGKRVRRALHRIMEASLTLPPDLPREEP</sequence>
<dbReference type="Pfam" id="PF02452">
    <property type="entry name" value="PemK_toxin"/>
    <property type="match status" value="1"/>
</dbReference>
<organism evidence="1 2">
    <name type="scientific">Caulobacter vibrioides</name>
    <name type="common">Caulobacter crescentus</name>
    <dbReference type="NCBI Taxonomy" id="155892"/>
    <lineage>
        <taxon>Bacteria</taxon>
        <taxon>Pseudomonadati</taxon>
        <taxon>Pseudomonadota</taxon>
        <taxon>Alphaproteobacteria</taxon>
        <taxon>Caulobacterales</taxon>
        <taxon>Caulobacteraceae</taxon>
        <taxon>Caulobacter</taxon>
    </lineage>
</organism>
<protein>
    <recommendedName>
        <fullName evidence="3">Type II toxin-antitoxin system PemK/MazF family toxin</fullName>
    </recommendedName>
</protein>
<evidence type="ECO:0008006" key="3">
    <source>
        <dbReference type="Google" id="ProtNLM"/>
    </source>
</evidence>
<dbReference type="RefSeq" id="WP_096053551.1">
    <property type="nucleotide sequence ID" value="NZ_CP023315.3"/>
</dbReference>
<evidence type="ECO:0000313" key="1">
    <source>
        <dbReference type="EMBL" id="ATC34201.1"/>
    </source>
</evidence>
<dbReference type="InterPro" id="IPR011067">
    <property type="entry name" value="Plasmid_toxin/cell-grow_inhib"/>
</dbReference>
<dbReference type="AlphaFoldDB" id="A0A290N0K1"/>
<gene>
    <name evidence="1" type="ORF">CA606_18705</name>
</gene>
<proteinExistence type="predicted"/>
<dbReference type="EMBL" id="CP023315">
    <property type="protein sequence ID" value="ATC34201.1"/>
    <property type="molecule type" value="Genomic_DNA"/>
</dbReference>
<dbReference type="GO" id="GO:0003677">
    <property type="term" value="F:DNA binding"/>
    <property type="evidence" value="ECO:0007669"/>
    <property type="project" value="InterPro"/>
</dbReference>
<dbReference type="InterPro" id="IPR003477">
    <property type="entry name" value="PemK-like"/>
</dbReference>
<reference evidence="2" key="1">
    <citation type="submission" date="2017-09" db="EMBL/GenBank/DDBJ databases">
        <title>Genome evolution observed in wild isolates of Caulobacter crescentus.</title>
        <authorList>
            <person name="Ely B."/>
            <person name="Wilson K."/>
            <person name="Scott D."/>
        </authorList>
    </citation>
    <scope>NUCLEOTIDE SEQUENCE [LARGE SCALE GENOMIC DNA]</scope>
    <source>
        <strain evidence="2">CB13b1a</strain>
    </source>
</reference>
<dbReference type="Proteomes" id="UP000217311">
    <property type="component" value="Chromosome"/>
</dbReference>
<dbReference type="Gene3D" id="2.30.30.110">
    <property type="match status" value="1"/>
</dbReference>
<accession>A0A290N0K1</accession>